<protein>
    <submittedName>
        <fullName evidence="3">Helicase MAGATAMA 3</fullName>
    </submittedName>
</protein>
<keyword evidence="4" id="KW-1185">Reference proteome</keyword>
<evidence type="ECO:0000313" key="3">
    <source>
        <dbReference type="EMBL" id="KAK8970667.1"/>
    </source>
</evidence>
<dbReference type="Proteomes" id="UP001412067">
    <property type="component" value="Unassembled WGS sequence"/>
</dbReference>
<dbReference type="InterPro" id="IPR041677">
    <property type="entry name" value="DNA2/NAM7_AAA_11"/>
</dbReference>
<name>A0ABR2N2L9_9ASPA</name>
<dbReference type="PANTHER" id="PTHR10887:SF525">
    <property type="entry name" value="P-LOOP CONTAINING NUCLEOSIDE TRIPHOSPHATE HYDROLASES SUPERFAMILY PROTEIN"/>
    <property type="match status" value="1"/>
</dbReference>
<evidence type="ECO:0000259" key="2">
    <source>
        <dbReference type="Pfam" id="PF13086"/>
    </source>
</evidence>
<dbReference type="SUPFAM" id="SSF52540">
    <property type="entry name" value="P-loop containing nucleoside triphosphate hydrolases"/>
    <property type="match status" value="1"/>
</dbReference>
<feature type="compositionally biased region" description="Basic and acidic residues" evidence="1">
    <location>
        <begin position="408"/>
        <end position="418"/>
    </location>
</feature>
<feature type="compositionally biased region" description="Polar residues" evidence="1">
    <location>
        <begin position="374"/>
        <end position="383"/>
    </location>
</feature>
<dbReference type="Pfam" id="PF13086">
    <property type="entry name" value="AAA_11"/>
    <property type="match status" value="1"/>
</dbReference>
<dbReference type="PANTHER" id="PTHR10887">
    <property type="entry name" value="DNA2/NAM7 HELICASE FAMILY"/>
    <property type="match status" value="1"/>
</dbReference>
<organism evidence="3 4">
    <name type="scientific">Platanthera guangdongensis</name>
    <dbReference type="NCBI Taxonomy" id="2320717"/>
    <lineage>
        <taxon>Eukaryota</taxon>
        <taxon>Viridiplantae</taxon>
        <taxon>Streptophyta</taxon>
        <taxon>Embryophyta</taxon>
        <taxon>Tracheophyta</taxon>
        <taxon>Spermatophyta</taxon>
        <taxon>Magnoliopsida</taxon>
        <taxon>Liliopsida</taxon>
        <taxon>Asparagales</taxon>
        <taxon>Orchidaceae</taxon>
        <taxon>Orchidoideae</taxon>
        <taxon>Orchideae</taxon>
        <taxon>Orchidinae</taxon>
        <taxon>Platanthera</taxon>
    </lineage>
</organism>
<sequence length="1249" mass="138649">MHREGRRCSRRGSSGGDAPAIDGSQRRLTSSDQRQSKTSANARSRWDGPIEVGSVLLLRREVFTGKSSPERDYSGRTKTDSMSRGKRKFRLYAFIHEMDSRGRPLFDLNEPPSVEEIDEPVVVAHCVPQKSLPTLNPHTSGLLPALEECPRIVNNHAFSHAASGSGFQPFVKFRGQHSSMESAKLEEDSVSISQGSASAAPASRFDDDDKVVEVAGTKEAQPVEKEEGEWSDMEGNADADVSNGCKGQEKAIENDTDEVMLDVTNDSLIRTISNDVLLDAIKDAKGSEGILKTDILSDVQEELSGVKRKEVRGIEATHALRLANHNPSKRSKYDEKREQKLGKLGKTRPKTILVAMEDVKNNCSMKTPSHRRQSSFSATTVTRTVKDISRSSPAIERAAERLVQGVSKDQKQQSEPRSEVSSTVEISDHKSEVNGDANPVPQTRPRKINSSESSQEMHLASNLRPGSWKQSADSRQLKTLTVSSRKQTVSGLEIADVKMANKRSLPSKKQGLNNQQHHDTSVERLLREVTNEQFWHHPEESDLQCVPGSFESVEEYVRVFEPLLFEECRAQLYSTWEESIETVSRDAHIMVRVKMVERRERGWYDVIILPVHECKWNFKEGDVAILSTPRPGSARSNKKSVNSVGAEDDGEYELTGRVAGTVRRHIPTDTRDPTGAIFHFHVGDSYDSISKVDDDNLLRKFQPKSIWFLTVLGSLATTQREYIALHAFRRLNLQMQTAVLNPSPEYFPKYEDQTPSLPECFTQGFVDHLRRTFNTPQLEAIQWAAMHTAAGTASGSTKRQEPWPFTLVQGPPGTGKTHTVWGMLNVIHLVQYQHYYTSLLKKLAPESYKQLNETAYENISTGSIDEVLQSMDQNLLRTLPKFCPKPRMLVCAPSNAATDELLSRVLERGFIDGEMKVYRPDVARVGVDSQTRAAQAVSVERRTEQLLMKGREEIHGWIHQLRARESQFSQQISLLQRELSTAAAVGRSQGSVVGNANALMQSDDWAVLITDAKARNCFKDTSSIPKEFMGAKGSVYTAGKVSSNNARSFKNAGHRSRHVEMMPENKPVPPSEDEEKSPSFAPRNGSYRNLKSAEISTDEIGNSGDRPRDYGVAKRQSSALGGFRREECLDMLLAASALLFIGSMAAETRAMIATGTCPDSGTSGLKQTRNSSVWMAENFKRSKNLQAVGSIGKGGRLSRRDVSGVKMGADTGRHDDPYAKCRSVLDAKVGSGYQAYGTVNLIKLSVLIL</sequence>
<feature type="region of interest" description="Disordered" evidence="1">
    <location>
        <begin position="364"/>
        <end position="475"/>
    </location>
</feature>
<evidence type="ECO:0000313" key="4">
    <source>
        <dbReference type="Proteomes" id="UP001412067"/>
    </source>
</evidence>
<keyword evidence="3" id="KW-0067">ATP-binding</keyword>
<feature type="compositionally biased region" description="Polar residues" evidence="1">
    <location>
        <begin position="26"/>
        <end position="42"/>
    </location>
</feature>
<dbReference type="EMBL" id="JBBWWR010000001">
    <property type="protein sequence ID" value="KAK8970667.1"/>
    <property type="molecule type" value="Genomic_DNA"/>
</dbReference>
<feature type="region of interest" description="Disordered" evidence="1">
    <location>
        <begin position="324"/>
        <end position="345"/>
    </location>
</feature>
<gene>
    <name evidence="3" type="primary">MAA3</name>
    <name evidence="3" type="ORF">KSP40_PGU004025</name>
</gene>
<comment type="caution">
    <text evidence="3">The sequence shown here is derived from an EMBL/GenBank/DDBJ whole genome shotgun (WGS) entry which is preliminary data.</text>
</comment>
<reference evidence="3 4" key="1">
    <citation type="journal article" date="2022" name="Nat. Plants">
        <title>Genomes of leafy and leafless Platanthera orchids illuminate the evolution of mycoheterotrophy.</title>
        <authorList>
            <person name="Li M.H."/>
            <person name="Liu K.W."/>
            <person name="Li Z."/>
            <person name="Lu H.C."/>
            <person name="Ye Q.L."/>
            <person name="Zhang D."/>
            <person name="Wang J.Y."/>
            <person name="Li Y.F."/>
            <person name="Zhong Z.M."/>
            <person name="Liu X."/>
            <person name="Yu X."/>
            <person name="Liu D.K."/>
            <person name="Tu X.D."/>
            <person name="Liu B."/>
            <person name="Hao Y."/>
            <person name="Liao X.Y."/>
            <person name="Jiang Y.T."/>
            <person name="Sun W.H."/>
            <person name="Chen J."/>
            <person name="Chen Y.Q."/>
            <person name="Ai Y."/>
            <person name="Zhai J.W."/>
            <person name="Wu S.S."/>
            <person name="Zhou Z."/>
            <person name="Hsiao Y.Y."/>
            <person name="Wu W.L."/>
            <person name="Chen Y.Y."/>
            <person name="Lin Y.F."/>
            <person name="Hsu J.L."/>
            <person name="Li C.Y."/>
            <person name="Wang Z.W."/>
            <person name="Zhao X."/>
            <person name="Zhong W.Y."/>
            <person name="Ma X.K."/>
            <person name="Ma L."/>
            <person name="Huang J."/>
            <person name="Chen G.Z."/>
            <person name="Huang M.Z."/>
            <person name="Huang L."/>
            <person name="Peng D.H."/>
            <person name="Luo Y.B."/>
            <person name="Zou S.Q."/>
            <person name="Chen S.P."/>
            <person name="Lan S."/>
            <person name="Tsai W.C."/>
            <person name="Van de Peer Y."/>
            <person name="Liu Z.J."/>
        </authorList>
    </citation>
    <scope>NUCLEOTIDE SEQUENCE [LARGE SCALE GENOMIC DNA]</scope>
    <source>
        <strain evidence="3">Lor288</strain>
    </source>
</reference>
<feature type="region of interest" description="Disordered" evidence="1">
    <location>
        <begin position="182"/>
        <end position="244"/>
    </location>
</feature>
<feature type="domain" description="DNA2/NAM7 helicase helicase" evidence="2">
    <location>
        <begin position="774"/>
        <end position="984"/>
    </location>
</feature>
<feature type="region of interest" description="Disordered" evidence="1">
    <location>
        <begin position="1045"/>
        <end position="1111"/>
    </location>
</feature>
<dbReference type="InterPro" id="IPR027417">
    <property type="entry name" value="P-loop_NTPase"/>
</dbReference>
<feature type="compositionally biased region" description="Basic and acidic residues" evidence="1">
    <location>
        <begin position="331"/>
        <end position="341"/>
    </location>
</feature>
<proteinExistence type="predicted"/>
<keyword evidence="3" id="KW-0378">Hydrolase</keyword>
<feature type="compositionally biased region" description="Acidic residues" evidence="1">
    <location>
        <begin position="226"/>
        <end position="237"/>
    </location>
</feature>
<keyword evidence="3" id="KW-0347">Helicase</keyword>
<dbReference type="InterPro" id="IPR045055">
    <property type="entry name" value="DNA2/NAM7-like"/>
</dbReference>
<dbReference type="Gene3D" id="3.40.50.300">
    <property type="entry name" value="P-loop containing nucleotide triphosphate hydrolases"/>
    <property type="match status" value="1"/>
</dbReference>
<keyword evidence="3" id="KW-0547">Nucleotide-binding</keyword>
<evidence type="ECO:0000256" key="1">
    <source>
        <dbReference type="SAM" id="MobiDB-lite"/>
    </source>
</evidence>
<feature type="region of interest" description="Disordered" evidence="1">
    <location>
        <begin position="1"/>
        <end position="46"/>
    </location>
</feature>
<accession>A0ABR2N2L9</accession>
<dbReference type="GO" id="GO:0004386">
    <property type="term" value="F:helicase activity"/>
    <property type="evidence" value="ECO:0007669"/>
    <property type="project" value="UniProtKB-KW"/>
</dbReference>